<dbReference type="STRING" id="4615.A0A199VHT9"/>
<protein>
    <recommendedName>
        <fullName evidence="3">WD repeat-containing protein 76</fullName>
    </recommendedName>
</protein>
<dbReference type="GO" id="GO:0005634">
    <property type="term" value="C:nucleus"/>
    <property type="evidence" value="ECO:0007669"/>
    <property type="project" value="TreeGrafter"/>
</dbReference>
<gene>
    <name evidence="7" type="ORF">ACMD2_19665</name>
</gene>
<dbReference type="AlphaFoldDB" id="A0A199VHT9"/>
<organism evidence="7 8">
    <name type="scientific">Ananas comosus</name>
    <name type="common">Pineapple</name>
    <name type="synonym">Ananas ananas</name>
    <dbReference type="NCBI Taxonomy" id="4615"/>
    <lineage>
        <taxon>Eukaryota</taxon>
        <taxon>Viridiplantae</taxon>
        <taxon>Streptophyta</taxon>
        <taxon>Embryophyta</taxon>
        <taxon>Tracheophyta</taxon>
        <taxon>Spermatophyta</taxon>
        <taxon>Magnoliopsida</taxon>
        <taxon>Liliopsida</taxon>
        <taxon>Poales</taxon>
        <taxon>Bromeliaceae</taxon>
        <taxon>Bromelioideae</taxon>
        <taxon>Ananas</taxon>
    </lineage>
</organism>
<dbReference type="PANTHER" id="PTHR14773">
    <property type="entry name" value="WD REPEAT-CONTAINING PROTEIN 76"/>
    <property type="match status" value="1"/>
</dbReference>
<dbReference type="PANTHER" id="PTHR14773:SF0">
    <property type="entry name" value="WD REPEAT-CONTAINING PROTEIN 76"/>
    <property type="match status" value="1"/>
</dbReference>
<dbReference type="EMBL" id="LSRQ01001802">
    <property type="protein sequence ID" value="OAY76446.1"/>
    <property type="molecule type" value="Genomic_DNA"/>
</dbReference>
<dbReference type="Gene3D" id="2.130.10.10">
    <property type="entry name" value="YVTN repeat-like/Quinoprotein amine dehydrogenase"/>
    <property type="match status" value="1"/>
</dbReference>
<dbReference type="GO" id="GO:2000001">
    <property type="term" value="P:regulation of DNA damage checkpoint"/>
    <property type="evidence" value="ECO:0007669"/>
    <property type="project" value="TreeGrafter"/>
</dbReference>
<dbReference type="PROSITE" id="PS50294">
    <property type="entry name" value="WD_REPEATS_REGION"/>
    <property type="match status" value="1"/>
</dbReference>
<name>A0A199VHT9_ANACO</name>
<dbReference type="InterPro" id="IPR036322">
    <property type="entry name" value="WD40_repeat_dom_sf"/>
</dbReference>
<dbReference type="GO" id="GO:0003677">
    <property type="term" value="F:DNA binding"/>
    <property type="evidence" value="ECO:0007669"/>
    <property type="project" value="TreeGrafter"/>
</dbReference>
<keyword evidence="5" id="KW-0677">Repeat</keyword>
<dbReference type="FunFam" id="2.130.10.10:FF:000180">
    <property type="entry name" value="WD repeat-containing protein 76"/>
    <property type="match status" value="1"/>
</dbReference>
<dbReference type="Proteomes" id="UP000092600">
    <property type="component" value="Unassembled WGS sequence"/>
</dbReference>
<dbReference type="SUPFAM" id="SSF50978">
    <property type="entry name" value="WD40 repeat-like"/>
    <property type="match status" value="1"/>
</dbReference>
<comment type="caution">
    <text evidence="7">The sequence shown here is derived from an EMBL/GenBank/DDBJ whole genome shotgun (WGS) entry which is preliminary data.</text>
</comment>
<proteinExistence type="inferred from homology"/>
<evidence type="ECO:0000313" key="7">
    <source>
        <dbReference type="EMBL" id="OAY76446.1"/>
    </source>
</evidence>
<dbReference type="Pfam" id="PF00400">
    <property type="entry name" value="WD40"/>
    <property type="match status" value="2"/>
</dbReference>
<comment type="function">
    <text evidence="1">Specifically binds 5-hydroxymethylcytosine (5hmC), suggesting that it acts as a specific reader of 5hmC.</text>
</comment>
<evidence type="ECO:0000256" key="4">
    <source>
        <dbReference type="ARBA" id="ARBA00022574"/>
    </source>
</evidence>
<dbReference type="InterPro" id="IPR001680">
    <property type="entry name" value="WD40_rpt"/>
</dbReference>
<feature type="repeat" description="WD" evidence="6">
    <location>
        <begin position="143"/>
        <end position="185"/>
    </location>
</feature>
<keyword evidence="4 6" id="KW-0853">WD repeat</keyword>
<reference evidence="7 8" key="1">
    <citation type="journal article" date="2016" name="DNA Res.">
        <title>The draft genome of MD-2 pineapple using hybrid error correction of long reads.</title>
        <authorList>
            <person name="Redwan R.M."/>
            <person name="Saidin A."/>
            <person name="Kumar S.V."/>
        </authorList>
    </citation>
    <scope>NUCLEOTIDE SEQUENCE [LARGE SCALE GENOMIC DNA]</scope>
    <source>
        <strain evidence="8">cv. MD2</strain>
        <tissue evidence="7">Leaf</tissue>
    </source>
</reference>
<evidence type="ECO:0000313" key="8">
    <source>
        <dbReference type="Proteomes" id="UP000092600"/>
    </source>
</evidence>
<accession>A0A199VHT9</accession>
<comment type="similarity">
    <text evidence="2">Belongs to the WD repeat DDB2/WDR76 family.</text>
</comment>
<evidence type="ECO:0000256" key="3">
    <source>
        <dbReference type="ARBA" id="ARBA00021234"/>
    </source>
</evidence>
<dbReference type="InterPro" id="IPR015943">
    <property type="entry name" value="WD40/YVTN_repeat-like_dom_sf"/>
</dbReference>
<dbReference type="PROSITE" id="PS50082">
    <property type="entry name" value="WD_REPEATS_2"/>
    <property type="match status" value="1"/>
</dbReference>
<dbReference type="InterPro" id="IPR050853">
    <property type="entry name" value="WD_repeat_DNA-damage-binding"/>
</dbReference>
<evidence type="ECO:0000256" key="6">
    <source>
        <dbReference type="PROSITE-ProRule" id="PRU00221"/>
    </source>
</evidence>
<sequence>MALREEKVRKVLRERILAVRFLPFGDRTVIAAGNKLGHLGFWDVDYSGGDGDGDGVFVYFPHRAPISGISVHLDSPTKIFTSCYDGFICLMDADSETFNMIYSCGYSIYSLCQAPHDNTSLYFGERGELKLFDLRVGKVSGSWDLHEQRINTIDFHPENVNLFATSSTDGTACIWDLRRSKENKLECLKTVQHNRAVHSAHFSPSGSCLATTSRDDKVRIISGANFEDLFMIKHNNQTGRWLSTFRAIWGWDDSYLYLGNMRRAVDVISVADRTTTTLESEHVTSIPCRFAAHPYNVGSLACATAGGKVFLWTKS</sequence>
<evidence type="ECO:0000256" key="1">
    <source>
        <dbReference type="ARBA" id="ARBA00002530"/>
    </source>
</evidence>
<evidence type="ECO:0000256" key="2">
    <source>
        <dbReference type="ARBA" id="ARBA00005434"/>
    </source>
</evidence>
<dbReference type="SMART" id="SM00320">
    <property type="entry name" value="WD40"/>
    <property type="match status" value="4"/>
</dbReference>
<evidence type="ECO:0000256" key="5">
    <source>
        <dbReference type="ARBA" id="ARBA00022737"/>
    </source>
</evidence>